<sequence length="336" mass="38871">FNVGDYRRDAVKVYTGNEFFNPDNTEAVAIRNLCAQNALEDMCNYLHNQGEVAIFDATNTTRERRRTIYNYCTEVCCFRVFFVESICNSPEVIQANIREVKLKSPDYKNVSEEEAVEDFLLRIELYVKQYEPIDDKITEKHYSFIKIYNCGERFLVHKIRGTIQSRVVYFLMNMHVLQRTIYLTRHGESEMNVEQRIGGDSPLSPAGITYTEVLAQYIANENIKDLIVWTSARQQAIDTAAKINAPTEPLKALNGLNPGMFEGLTYREVAERYPEEFAARDRSKYYYRSPGGESYHDLVARLEPVIMELERAENLLVICHQAVARCILAYFLDKDP</sequence>
<dbReference type="EMBL" id="CAJOAX010017706">
    <property type="protein sequence ID" value="CAF4175387.1"/>
    <property type="molecule type" value="Genomic_DNA"/>
</dbReference>
<dbReference type="InterPro" id="IPR013079">
    <property type="entry name" value="6Phosfructo_kin"/>
</dbReference>
<evidence type="ECO:0000256" key="1">
    <source>
        <dbReference type="ARBA" id="ARBA00008408"/>
    </source>
</evidence>
<dbReference type="AlphaFoldDB" id="A0A819ZK94"/>
<accession>A0A819ZK94</accession>
<dbReference type="GO" id="GO:0006003">
    <property type="term" value="P:fructose 2,6-bisphosphate metabolic process"/>
    <property type="evidence" value="ECO:0007669"/>
    <property type="project" value="InterPro"/>
</dbReference>
<feature type="non-terminal residue" evidence="6">
    <location>
        <position position="1"/>
    </location>
</feature>
<comment type="caution">
    <text evidence="6">The sequence shown here is derived from an EMBL/GenBank/DDBJ whole genome shotgun (WGS) entry which is preliminary data.</text>
</comment>
<dbReference type="PRINTS" id="PR00991">
    <property type="entry name" value="6PFRUCTKNASE"/>
</dbReference>
<keyword evidence="3" id="KW-0067">ATP-binding</keyword>
<evidence type="ECO:0000313" key="6">
    <source>
        <dbReference type="EMBL" id="CAF4175387.1"/>
    </source>
</evidence>
<dbReference type="GO" id="GO:0006000">
    <property type="term" value="P:fructose metabolic process"/>
    <property type="evidence" value="ECO:0007669"/>
    <property type="project" value="InterPro"/>
</dbReference>
<dbReference type="SUPFAM" id="SSF53254">
    <property type="entry name" value="Phosphoglycerate mutase-like"/>
    <property type="match status" value="1"/>
</dbReference>
<evidence type="ECO:0000256" key="3">
    <source>
        <dbReference type="ARBA" id="ARBA00022840"/>
    </source>
</evidence>
<dbReference type="PANTHER" id="PTHR10606">
    <property type="entry name" value="6-PHOSPHOFRUCTO-2-KINASE/FRUCTOSE-2,6-BISPHOSPHATASE"/>
    <property type="match status" value="1"/>
</dbReference>
<dbReference type="GO" id="GO:0005524">
    <property type="term" value="F:ATP binding"/>
    <property type="evidence" value="ECO:0007669"/>
    <property type="project" value="UniProtKB-KW"/>
</dbReference>
<dbReference type="Pfam" id="PF01591">
    <property type="entry name" value="6PF2K"/>
    <property type="match status" value="1"/>
</dbReference>
<dbReference type="PANTHER" id="PTHR10606:SF44">
    <property type="entry name" value="6-PHOSPHOFRUCTO 2-KINASE_FRUCTOSE 2,6-BISPHOSPHATASE LONG FORM"/>
    <property type="match status" value="1"/>
</dbReference>
<dbReference type="SUPFAM" id="SSF52540">
    <property type="entry name" value="P-loop containing nucleoside triphosphate hydrolases"/>
    <property type="match status" value="1"/>
</dbReference>
<evidence type="ECO:0000256" key="2">
    <source>
        <dbReference type="ARBA" id="ARBA00022741"/>
    </source>
</evidence>
<feature type="non-terminal residue" evidence="6">
    <location>
        <position position="336"/>
    </location>
</feature>
<dbReference type="InterPro" id="IPR029033">
    <property type="entry name" value="His_PPase_superfam"/>
</dbReference>
<dbReference type="InterPro" id="IPR001345">
    <property type="entry name" value="PG/BPGM_mutase_AS"/>
</dbReference>
<feature type="binding site" evidence="4">
    <location>
        <begin position="185"/>
        <end position="192"/>
    </location>
    <ligand>
        <name>substrate</name>
    </ligand>
</feature>
<evidence type="ECO:0000256" key="4">
    <source>
        <dbReference type="PIRSR" id="PIRSR613078-2"/>
    </source>
</evidence>
<dbReference type="SMART" id="SM00855">
    <property type="entry name" value="PGAM"/>
    <property type="match status" value="1"/>
</dbReference>
<protein>
    <recommendedName>
        <fullName evidence="5">6-phosphofructo-2-kinase domain-containing protein</fullName>
    </recommendedName>
</protein>
<dbReference type="PIRSF" id="PIRSF000709">
    <property type="entry name" value="6PFK_2-Ptase"/>
    <property type="match status" value="1"/>
</dbReference>
<feature type="domain" description="6-phosphofructo-2-kinase" evidence="5">
    <location>
        <begin position="1"/>
        <end position="176"/>
    </location>
</feature>
<dbReference type="PROSITE" id="PS00175">
    <property type="entry name" value="PG_MUTASE"/>
    <property type="match status" value="1"/>
</dbReference>
<dbReference type="GO" id="GO:0004331">
    <property type="term" value="F:fructose-2,6-bisphosphate 2-phosphatase activity"/>
    <property type="evidence" value="ECO:0007669"/>
    <property type="project" value="TreeGrafter"/>
</dbReference>
<dbReference type="CDD" id="cd07067">
    <property type="entry name" value="HP_PGM_like"/>
    <property type="match status" value="1"/>
</dbReference>
<dbReference type="FunFam" id="3.40.50.300:FF:000644">
    <property type="entry name" value="GpmB, Fructose-2,6-bisphosphatase"/>
    <property type="match status" value="1"/>
</dbReference>
<reference evidence="6" key="1">
    <citation type="submission" date="2021-02" db="EMBL/GenBank/DDBJ databases">
        <authorList>
            <person name="Nowell W R."/>
        </authorList>
    </citation>
    <scope>NUCLEOTIDE SEQUENCE</scope>
</reference>
<dbReference type="InterPro" id="IPR003094">
    <property type="entry name" value="6Pfruct_kin"/>
</dbReference>
<dbReference type="Gene3D" id="3.40.50.300">
    <property type="entry name" value="P-loop containing nucleotide triphosphate hydrolases"/>
    <property type="match status" value="1"/>
</dbReference>
<dbReference type="InterPro" id="IPR027417">
    <property type="entry name" value="P-loop_NTPase"/>
</dbReference>
<comment type="similarity">
    <text evidence="1">In the C-terminal section; belongs to the phosphoglycerate mutase family.</text>
</comment>
<dbReference type="Proteomes" id="UP000663823">
    <property type="component" value="Unassembled WGS sequence"/>
</dbReference>
<organism evidence="6 7">
    <name type="scientific">Rotaria sordida</name>
    <dbReference type="NCBI Taxonomy" id="392033"/>
    <lineage>
        <taxon>Eukaryota</taxon>
        <taxon>Metazoa</taxon>
        <taxon>Spiralia</taxon>
        <taxon>Gnathifera</taxon>
        <taxon>Rotifera</taxon>
        <taxon>Eurotatoria</taxon>
        <taxon>Bdelloidea</taxon>
        <taxon>Philodinida</taxon>
        <taxon>Philodinidae</taxon>
        <taxon>Rotaria</taxon>
    </lineage>
</organism>
<evidence type="ECO:0000259" key="5">
    <source>
        <dbReference type="Pfam" id="PF01591"/>
    </source>
</evidence>
<dbReference type="Pfam" id="PF00300">
    <property type="entry name" value="His_Phos_1"/>
    <property type="match status" value="1"/>
</dbReference>
<dbReference type="GO" id="GO:0005829">
    <property type="term" value="C:cytosol"/>
    <property type="evidence" value="ECO:0007669"/>
    <property type="project" value="TreeGrafter"/>
</dbReference>
<dbReference type="InterPro" id="IPR013078">
    <property type="entry name" value="His_Pase_superF_clade-1"/>
</dbReference>
<dbReference type="Gene3D" id="3.40.50.1240">
    <property type="entry name" value="Phosphoglycerate mutase-like"/>
    <property type="match status" value="1"/>
</dbReference>
<name>A0A819ZK94_9BILA</name>
<dbReference type="GO" id="GO:0003873">
    <property type="term" value="F:6-phosphofructo-2-kinase activity"/>
    <property type="evidence" value="ECO:0007669"/>
    <property type="project" value="InterPro"/>
</dbReference>
<evidence type="ECO:0000313" key="7">
    <source>
        <dbReference type="Proteomes" id="UP000663823"/>
    </source>
</evidence>
<proteinExistence type="inferred from homology"/>
<keyword evidence="2" id="KW-0547">Nucleotide-binding</keyword>
<gene>
    <name evidence="6" type="ORF">OTI717_LOCUS37413</name>
</gene>